<dbReference type="EMBL" id="JAZAQF010000089">
    <property type="protein sequence ID" value="MFG3819377.1"/>
    <property type="molecule type" value="Genomic_DNA"/>
</dbReference>
<gene>
    <name evidence="2" type="ORF">VPK24_17155</name>
</gene>
<evidence type="ECO:0000313" key="2">
    <source>
        <dbReference type="EMBL" id="MFG3819377.1"/>
    </source>
</evidence>
<feature type="region of interest" description="Disordered" evidence="1">
    <location>
        <begin position="286"/>
        <end position="305"/>
    </location>
</feature>
<dbReference type="RefSeq" id="WP_393015249.1">
    <property type="nucleotide sequence ID" value="NZ_JAZAQF010000089.1"/>
</dbReference>
<dbReference type="Proteomes" id="UP001604335">
    <property type="component" value="Unassembled WGS sequence"/>
</dbReference>
<evidence type="ECO:0000313" key="3">
    <source>
        <dbReference type="Proteomes" id="UP001604335"/>
    </source>
</evidence>
<evidence type="ECO:0000256" key="1">
    <source>
        <dbReference type="SAM" id="MobiDB-lite"/>
    </source>
</evidence>
<protein>
    <submittedName>
        <fullName evidence="2">Uncharacterized protein</fullName>
    </submittedName>
</protein>
<keyword evidence="3" id="KW-1185">Reference proteome</keyword>
<proteinExistence type="predicted"/>
<accession>A0ABW7CEC2</accession>
<reference evidence="3" key="1">
    <citation type="journal article" date="2024" name="Algal Res.">
        <title>Biochemical, toxicological and genomic investigation of a high-biomass producing Limnothrix strain isolated from Italian shallow drinking water reservoir.</title>
        <authorList>
            <person name="Simonazzi M."/>
            <person name="Shishido T.K."/>
            <person name="Delbaje E."/>
            <person name="Wahlsten M."/>
            <person name="Fewer D.P."/>
            <person name="Sivonen K."/>
            <person name="Pezzolesi L."/>
            <person name="Pistocchi R."/>
        </authorList>
    </citation>
    <scope>NUCLEOTIDE SEQUENCE [LARGE SCALE GENOMIC DNA]</scope>
    <source>
        <strain evidence="3">LRLZ20PSL1</strain>
    </source>
</reference>
<organism evidence="2 3">
    <name type="scientific">Limnothrix redekei LRLZ20PSL1</name>
    <dbReference type="NCBI Taxonomy" id="3112953"/>
    <lineage>
        <taxon>Bacteria</taxon>
        <taxon>Bacillati</taxon>
        <taxon>Cyanobacteriota</taxon>
        <taxon>Cyanophyceae</taxon>
        <taxon>Pseudanabaenales</taxon>
        <taxon>Pseudanabaenaceae</taxon>
        <taxon>Limnothrix</taxon>
    </lineage>
</organism>
<name>A0ABW7CEC2_9CYAN</name>
<comment type="caution">
    <text evidence="2">The sequence shown here is derived from an EMBL/GenBank/DDBJ whole genome shotgun (WGS) entry which is preliminary data.</text>
</comment>
<sequence>MSDIPPILQDLARELERDPEIVRIKKLLLLACTGHWEGDNQKIALLDTGRLLQRLQSLSPTMNHLTTRLNRAAAHLNKPQVYGVIASRISQRLGNLCHDPDGEATLTSTEPRLPVESGDERTVLSFQGPSQSAEPAIVARDPSQDTMTNRPVVNLAAYDWFAVRFELLRATNPLRVKILSFFTLDPQTSFNAYTWASIKSELLDRLLYRLCEACPTLDDLEERLQSTVNRFPEVEEYAQAAESMIRVLDRAIYSADPEPKPLAQESFGATGRFPGFEMFGEAAEKTQLSSGLPMEAEDEDDETERSMFAIENVFTRSHP</sequence>